<sequence>MNWLVYLSGDDHLMDIISRSAPELLICPGSDGRYAFFYDSSGDFSTAEDVSSDAGNKIELIRGVSMLIFNDDPKIKAEDVSLTRQKRKDFLNEVPFGEEGNFIISCEDGDDEEIQIRSPFESVFLVAAADSDLGEAISEIPRAFGTWDGFLKLYRMIESSAGNPVAKGWCSDDELGWFLYSAGRLSSGESCDGNESAVLMYLSEAESFLTILLQEWIKEKKRELDI</sequence>
<protein>
    <submittedName>
        <fullName evidence="1">Uncharacterized protein</fullName>
    </submittedName>
</protein>
<organism evidence="1 2">
    <name type="scientific">Methanolacinia petrolearia (strain DSM 11571 / OCM 486 / SEBR 4847)</name>
    <name type="common">Methanoplanus petrolearius</name>
    <dbReference type="NCBI Taxonomy" id="679926"/>
    <lineage>
        <taxon>Archaea</taxon>
        <taxon>Methanobacteriati</taxon>
        <taxon>Methanobacteriota</taxon>
        <taxon>Stenosarchaea group</taxon>
        <taxon>Methanomicrobia</taxon>
        <taxon>Methanomicrobiales</taxon>
        <taxon>Methanomicrobiaceae</taxon>
        <taxon>Methanolacinia</taxon>
    </lineage>
</organism>
<dbReference type="GeneID" id="9745152"/>
<dbReference type="EMBL" id="CP002117">
    <property type="protein sequence ID" value="ADN37402.1"/>
    <property type="molecule type" value="Genomic_DNA"/>
</dbReference>
<evidence type="ECO:0000313" key="2">
    <source>
        <dbReference type="Proteomes" id="UP000006565"/>
    </source>
</evidence>
<dbReference type="HOGENOM" id="CLU_1222541_0_0_2"/>
<dbReference type="RefSeq" id="WP_013330575.1">
    <property type="nucleotide sequence ID" value="NC_014507.1"/>
</dbReference>
<dbReference type="Proteomes" id="UP000006565">
    <property type="component" value="Chromosome"/>
</dbReference>
<dbReference type="OrthoDB" id="112011at2157"/>
<accession>E1RG88</accession>
<dbReference type="AlphaFoldDB" id="E1RG88"/>
<evidence type="ECO:0000313" key="1">
    <source>
        <dbReference type="EMBL" id="ADN37402.1"/>
    </source>
</evidence>
<gene>
    <name evidence="1" type="ordered locus">Mpet_2659</name>
</gene>
<proteinExistence type="predicted"/>
<reference evidence="1 2" key="1">
    <citation type="journal article" date="2010" name="Stand. Genomic Sci.">
        <title>Complete genome sequence of Methanoplanus petrolearius type strain (SEBR 4847).</title>
        <authorList>
            <person name="Brambilla E."/>
            <person name="Djao O.D."/>
            <person name="Daligault H."/>
            <person name="Lapidus A."/>
            <person name="Lucas S."/>
            <person name="Hammon N."/>
            <person name="Nolan M."/>
            <person name="Tice H."/>
            <person name="Cheng J.F."/>
            <person name="Han C."/>
            <person name="Tapia R."/>
            <person name="Goodwin L."/>
            <person name="Pitluck S."/>
            <person name="Liolios K."/>
            <person name="Ivanova N."/>
            <person name="Mavromatis K."/>
            <person name="Mikhailova N."/>
            <person name="Pati A."/>
            <person name="Chen A."/>
            <person name="Palaniappan K."/>
            <person name="Land M."/>
            <person name="Hauser L."/>
            <person name="Chang Y.J."/>
            <person name="Jeffries C.D."/>
            <person name="Rohde M."/>
            <person name="Spring S."/>
            <person name="Sikorski J."/>
            <person name="Goker M."/>
            <person name="Woyke T."/>
            <person name="Bristow J."/>
            <person name="Eisen J.A."/>
            <person name="Markowitz V."/>
            <person name="Hugenholtz P."/>
            <person name="Kyrpides N.C."/>
            <person name="Klenk H.P."/>
        </authorList>
    </citation>
    <scope>NUCLEOTIDE SEQUENCE [LARGE SCALE GENOMIC DNA]</scope>
    <source>
        <strain evidence="2">DSM 11571 / OCM 486 / SEBR 4847</strain>
    </source>
</reference>
<keyword evidence="2" id="KW-1185">Reference proteome</keyword>
<name>E1RG88_METP4</name>
<dbReference type="KEGG" id="mpi:Mpet_2659"/>